<proteinExistence type="predicted"/>
<gene>
    <name evidence="1" type="ORF">ACFOWE_05205</name>
</gene>
<reference evidence="2" key="1">
    <citation type="journal article" date="2019" name="Int. J. Syst. Evol. Microbiol.">
        <title>The Global Catalogue of Microorganisms (GCM) 10K type strain sequencing project: providing services to taxonomists for standard genome sequencing and annotation.</title>
        <authorList>
            <consortium name="The Broad Institute Genomics Platform"/>
            <consortium name="The Broad Institute Genome Sequencing Center for Infectious Disease"/>
            <person name="Wu L."/>
            <person name="Ma J."/>
        </authorList>
    </citation>
    <scope>NUCLEOTIDE SEQUENCE [LARGE SCALE GENOMIC DNA]</scope>
    <source>
        <strain evidence="2">TBRC 4489</strain>
    </source>
</reference>
<keyword evidence="2" id="KW-1185">Reference proteome</keyword>
<sequence length="77" mass="8292">MREGREVRVAQGAHRCGLPCRWCDGSGAWSPERAGVEESGVTVFHRVAEECRMCLGTGECLHLHPGEHPQGAGPEPA</sequence>
<evidence type="ECO:0008006" key="3">
    <source>
        <dbReference type="Google" id="ProtNLM"/>
    </source>
</evidence>
<organism evidence="1 2">
    <name type="scientific">Planomonospora corallina</name>
    <dbReference type="NCBI Taxonomy" id="1806052"/>
    <lineage>
        <taxon>Bacteria</taxon>
        <taxon>Bacillati</taxon>
        <taxon>Actinomycetota</taxon>
        <taxon>Actinomycetes</taxon>
        <taxon>Streptosporangiales</taxon>
        <taxon>Streptosporangiaceae</taxon>
        <taxon>Planomonospora</taxon>
    </lineage>
</organism>
<dbReference type="RefSeq" id="WP_377285763.1">
    <property type="nucleotide sequence ID" value="NZ_JBHSBM010000011.1"/>
</dbReference>
<protein>
    <recommendedName>
        <fullName evidence="3">C2H2-type domain-containing protein</fullName>
    </recommendedName>
</protein>
<comment type="caution">
    <text evidence="1">The sequence shown here is derived from an EMBL/GenBank/DDBJ whole genome shotgun (WGS) entry which is preliminary data.</text>
</comment>
<name>A0ABV8I0T6_9ACTN</name>
<evidence type="ECO:0000313" key="1">
    <source>
        <dbReference type="EMBL" id="MFC4057679.1"/>
    </source>
</evidence>
<accession>A0ABV8I0T6</accession>
<dbReference type="Proteomes" id="UP001595850">
    <property type="component" value="Unassembled WGS sequence"/>
</dbReference>
<evidence type="ECO:0000313" key="2">
    <source>
        <dbReference type="Proteomes" id="UP001595850"/>
    </source>
</evidence>
<dbReference type="EMBL" id="JBHSBM010000011">
    <property type="protein sequence ID" value="MFC4057679.1"/>
    <property type="molecule type" value="Genomic_DNA"/>
</dbReference>